<gene>
    <name evidence="10" type="ORF">OCL97_21695</name>
</gene>
<keyword evidence="2" id="KW-1003">Cell membrane</keyword>
<accession>A0ABW6CWT9</accession>
<sequence>MLSDHLSAAVRNLGRNRVYGGLNIVGLALGLAAAVLTGLYVRSELSYDRFAADHDRAFVVTSELRSPGQATVASDYAPAWLARRIRQGVPQVGATARLVYDQVSLKRGAVAAREELAWVDPDFFAILRLPAIAGDPLQALNDPDGVVITRSVAHKYFGAEAPLGQTLILDGRHILRVRAVLADFPSETHLTQHVFASGRASFSRLARIDAVPNPDRGFATWLVTPRPGQSPSARFETVRLRTYARLATPDVAPAASAALRRLVASGDMLAGLPPGSSVQLELVPLASLHLQNFRGANLGAGDARASLGGLLGLTAAAGLVLALAVVNLVNLTTARAAQRAVEVGVRKAAGARRRDLIVQFVSEAALQVVVATVLAISLVELLLPGLNAFLHKSMSFPYWRDPALALGLIAVAVAVSLITGAYPSAVLAAFRPASVLKGGPVETAGSGSIRIALVVAQFAVLIGLAVTVSVVWMQTRFATSQGLRMDIDQVLVVQATPCRGAFEAEVRRLPGVVTAACSSRNLLGLDDFDTVKNVMDGNVAGGPITHADMGLVDYDWFDLYGVAPLAGRLFSPERGKDELPVQNYPELQRGSVVINMAAARALGFTTPTAALDQEIQVGPGYGAFDIVGVTPDTTLDLKSAQVKPTFFLADFANYPADQVLSVKLERARAPDTVRAIDHLWRRLGQPGEIQRQFLDDYVQRLYVTTIRQGVLVSVLCGLALLLACLGLLGLAAFTAERRTKEIGVRRALGATRGAILRMLIWQFTRPVLLACLIAWPLAWLVMRSWLQGFAYQVVLSPWIFVAAGLLALAIAWTTVLGHALKIVARKPINALRYE</sequence>
<evidence type="ECO:0000259" key="9">
    <source>
        <dbReference type="Pfam" id="PF12704"/>
    </source>
</evidence>
<evidence type="ECO:0000256" key="5">
    <source>
        <dbReference type="ARBA" id="ARBA00023136"/>
    </source>
</evidence>
<feature type="transmembrane region" description="Helical" evidence="7">
    <location>
        <begin position="307"/>
        <end position="329"/>
    </location>
</feature>
<dbReference type="Proteomes" id="UP001598130">
    <property type="component" value="Unassembled WGS sequence"/>
</dbReference>
<keyword evidence="5 7" id="KW-0472">Membrane</keyword>
<reference evidence="10 11" key="1">
    <citation type="submission" date="2022-09" db="EMBL/GenBank/DDBJ databases">
        <title>New species of Phenylobacterium.</title>
        <authorList>
            <person name="Mieszkin S."/>
        </authorList>
    </citation>
    <scope>NUCLEOTIDE SEQUENCE [LARGE SCALE GENOMIC DNA]</scope>
    <source>
        <strain evidence="10 11">HK31-G</strain>
    </source>
</reference>
<feature type="transmembrane region" description="Helical" evidence="7">
    <location>
        <begin position="356"/>
        <end position="383"/>
    </location>
</feature>
<name>A0ABW6CWT9_9CAUL</name>
<comment type="subcellular location">
    <subcellularLocation>
        <location evidence="1">Cell membrane</location>
        <topology evidence="1">Multi-pass membrane protein</topology>
    </subcellularLocation>
</comment>
<feature type="domain" description="ABC3 transporter permease C-terminal" evidence="8">
    <location>
        <begin position="715"/>
        <end position="824"/>
    </location>
</feature>
<evidence type="ECO:0000313" key="10">
    <source>
        <dbReference type="EMBL" id="MFD3266561.1"/>
    </source>
</evidence>
<dbReference type="EMBL" id="JAOTJD010000066">
    <property type="protein sequence ID" value="MFD3266561.1"/>
    <property type="molecule type" value="Genomic_DNA"/>
</dbReference>
<evidence type="ECO:0000256" key="1">
    <source>
        <dbReference type="ARBA" id="ARBA00004651"/>
    </source>
</evidence>
<dbReference type="PANTHER" id="PTHR30572:SF4">
    <property type="entry name" value="ABC TRANSPORTER PERMEASE YTRF"/>
    <property type="match status" value="1"/>
</dbReference>
<feature type="transmembrane region" description="Helical" evidence="7">
    <location>
        <begin position="403"/>
        <end position="430"/>
    </location>
</feature>
<evidence type="ECO:0000256" key="3">
    <source>
        <dbReference type="ARBA" id="ARBA00022692"/>
    </source>
</evidence>
<dbReference type="RefSeq" id="WP_377371801.1">
    <property type="nucleotide sequence ID" value="NZ_JAOTJD010000066.1"/>
</dbReference>
<evidence type="ECO:0000313" key="11">
    <source>
        <dbReference type="Proteomes" id="UP001598130"/>
    </source>
</evidence>
<proteinExistence type="inferred from homology"/>
<keyword evidence="3 7" id="KW-0812">Transmembrane</keyword>
<feature type="domain" description="MacB-like periplasmic core" evidence="9">
    <location>
        <begin position="22"/>
        <end position="259"/>
    </location>
</feature>
<evidence type="ECO:0000256" key="7">
    <source>
        <dbReference type="SAM" id="Phobius"/>
    </source>
</evidence>
<evidence type="ECO:0000256" key="4">
    <source>
        <dbReference type="ARBA" id="ARBA00022989"/>
    </source>
</evidence>
<dbReference type="InterPro" id="IPR025857">
    <property type="entry name" value="MacB_PCD"/>
</dbReference>
<keyword evidence="11" id="KW-1185">Reference proteome</keyword>
<dbReference type="Pfam" id="PF02687">
    <property type="entry name" value="FtsX"/>
    <property type="match status" value="2"/>
</dbReference>
<evidence type="ECO:0000256" key="6">
    <source>
        <dbReference type="ARBA" id="ARBA00038076"/>
    </source>
</evidence>
<feature type="transmembrane region" description="Helical" evidence="7">
    <location>
        <begin position="798"/>
        <end position="820"/>
    </location>
</feature>
<evidence type="ECO:0000256" key="2">
    <source>
        <dbReference type="ARBA" id="ARBA00022475"/>
    </source>
</evidence>
<comment type="similarity">
    <text evidence="6">Belongs to the ABC-4 integral membrane protein family.</text>
</comment>
<feature type="domain" description="ABC3 transporter permease C-terminal" evidence="8">
    <location>
        <begin position="316"/>
        <end position="427"/>
    </location>
</feature>
<comment type="caution">
    <text evidence="10">The sequence shown here is derived from an EMBL/GenBank/DDBJ whole genome shotgun (WGS) entry which is preliminary data.</text>
</comment>
<organism evidence="10 11">
    <name type="scientific">Phenylobacterium ferrooxidans</name>
    <dbReference type="NCBI Taxonomy" id="2982689"/>
    <lineage>
        <taxon>Bacteria</taxon>
        <taxon>Pseudomonadati</taxon>
        <taxon>Pseudomonadota</taxon>
        <taxon>Alphaproteobacteria</taxon>
        <taxon>Caulobacterales</taxon>
        <taxon>Caulobacteraceae</taxon>
        <taxon>Phenylobacterium</taxon>
    </lineage>
</organism>
<dbReference type="InterPro" id="IPR050250">
    <property type="entry name" value="Macrolide_Exporter_MacB"/>
</dbReference>
<feature type="transmembrane region" description="Helical" evidence="7">
    <location>
        <begin position="21"/>
        <end position="41"/>
    </location>
</feature>
<evidence type="ECO:0000259" key="8">
    <source>
        <dbReference type="Pfam" id="PF02687"/>
    </source>
</evidence>
<keyword evidence="4 7" id="KW-1133">Transmembrane helix</keyword>
<feature type="transmembrane region" description="Helical" evidence="7">
    <location>
        <begin position="754"/>
        <end position="778"/>
    </location>
</feature>
<dbReference type="Pfam" id="PF12704">
    <property type="entry name" value="MacB_PCD"/>
    <property type="match status" value="1"/>
</dbReference>
<dbReference type="InterPro" id="IPR003838">
    <property type="entry name" value="ABC3_permease_C"/>
</dbReference>
<feature type="transmembrane region" description="Helical" evidence="7">
    <location>
        <begin position="451"/>
        <end position="473"/>
    </location>
</feature>
<protein>
    <submittedName>
        <fullName evidence="10">ABC transporter permease</fullName>
    </submittedName>
</protein>
<dbReference type="PANTHER" id="PTHR30572">
    <property type="entry name" value="MEMBRANE COMPONENT OF TRANSPORTER-RELATED"/>
    <property type="match status" value="1"/>
</dbReference>
<feature type="transmembrane region" description="Helical" evidence="7">
    <location>
        <begin position="710"/>
        <end position="733"/>
    </location>
</feature>